<keyword evidence="1" id="KW-0472">Membrane</keyword>
<feature type="transmembrane region" description="Helical" evidence="1">
    <location>
        <begin position="207"/>
        <end position="227"/>
    </location>
</feature>
<evidence type="ECO:0000313" key="3">
    <source>
        <dbReference type="Proteomes" id="UP000724268"/>
    </source>
</evidence>
<dbReference type="EMBL" id="JAHXRS010000007">
    <property type="protein sequence ID" value="MBW6394557.1"/>
    <property type="molecule type" value="Genomic_DNA"/>
</dbReference>
<feature type="transmembrane region" description="Helical" evidence="1">
    <location>
        <begin position="42"/>
        <end position="65"/>
    </location>
</feature>
<name>A0ABS6ZWX5_9DEIN</name>
<reference evidence="2 3" key="1">
    <citation type="submission" date="2021-07" db="EMBL/GenBank/DDBJ databases">
        <title>Thermus aquaticus gen. n. and sp. n., a nonsporulating extreme thermophile.</title>
        <authorList>
            <person name="Hu C.-J."/>
            <person name="Li W.-J."/>
            <person name="Xian W.-D."/>
        </authorList>
    </citation>
    <scope>NUCLEOTIDE SEQUENCE [LARGE SCALE GENOMIC DNA]</scope>
    <source>
        <strain evidence="2 3">SYSU G05001</strain>
    </source>
</reference>
<accession>A0ABS6ZWX5</accession>
<evidence type="ECO:0000256" key="1">
    <source>
        <dbReference type="SAM" id="Phobius"/>
    </source>
</evidence>
<keyword evidence="1" id="KW-0812">Transmembrane</keyword>
<keyword evidence="3" id="KW-1185">Reference proteome</keyword>
<feature type="transmembrane region" description="Helical" evidence="1">
    <location>
        <begin position="370"/>
        <end position="391"/>
    </location>
</feature>
<feature type="transmembrane region" description="Helical" evidence="1">
    <location>
        <begin position="103"/>
        <end position="123"/>
    </location>
</feature>
<comment type="caution">
    <text evidence="2">The sequence shown here is derived from an EMBL/GenBank/DDBJ whole genome shotgun (WGS) entry which is preliminary data.</text>
</comment>
<keyword evidence="1" id="KW-1133">Transmembrane helix</keyword>
<feature type="transmembrane region" description="Helical" evidence="1">
    <location>
        <begin position="282"/>
        <end position="302"/>
    </location>
</feature>
<organism evidence="2 3">
    <name type="scientific">Thermus brevis</name>
    <dbReference type="NCBI Taxonomy" id="2862456"/>
    <lineage>
        <taxon>Bacteria</taxon>
        <taxon>Thermotogati</taxon>
        <taxon>Deinococcota</taxon>
        <taxon>Deinococci</taxon>
        <taxon>Thermales</taxon>
        <taxon>Thermaceae</taxon>
        <taxon>Thermus</taxon>
    </lineage>
</organism>
<sequence>MRKFLWAIALQSLSPALQFGLVVLIAQKWGLNAQGYYASKKALLDLLVTAGLFGLPQSIVLAINRDSADRVALYRNAWFYGVGLFPIFLMATTFLFEKKHLESMLWVFVLSAASSAIVVNQLLRGILLTVNDGLRFHLITVAPAIGIVAAVVFTLSFDHRDQSVSLAYAFMVAGVLVLLQTLIIFPPKLVRGSSGRTPSYRKIFVDGFDVFLQSVWMSLQTYIALSWSVKSMGLAQAGYVSIGLLLFQSFLLPLQFVAPLVLNQWSRATPPSLFVLLGKFKWHALVVSLIFGGLVVAGSWWLPRIFGAEIKGGVSALQIFMVAALPAGMARVGSLRLMALRRFRRNALLAALRLATFALTLMMVPPQLATAFPLAIAWLFSEVATLMGYWLPLELQNRKQEEPR</sequence>
<gene>
    <name evidence="2" type="ORF">KZX47_05225</name>
</gene>
<feature type="transmembrane region" description="Helical" evidence="1">
    <location>
        <begin position="239"/>
        <end position="262"/>
    </location>
</feature>
<evidence type="ECO:0008006" key="4">
    <source>
        <dbReference type="Google" id="ProtNLM"/>
    </source>
</evidence>
<feature type="transmembrane region" description="Helical" evidence="1">
    <location>
        <begin position="346"/>
        <end position="364"/>
    </location>
</feature>
<dbReference type="RefSeq" id="WP_219759241.1">
    <property type="nucleotide sequence ID" value="NZ_JAHXRS010000007.1"/>
</dbReference>
<feature type="transmembrane region" description="Helical" evidence="1">
    <location>
        <begin position="167"/>
        <end position="186"/>
    </location>
</feature>
<dbReference type="Proteomes" id="UP000724268">
    <property type="component" value="Unassembled WGS sequence"/>
</dbReference>
<evidence type="ECO:0000313" key="2">
    <source>
        <dbReference type="EMBL" id="MBW6394557.1"/>
    </source>
</evidence>
<proteinExistence type="predicted"/>
<feature type="transmembrane region" description="Helical" evidence="1">
    <location>
        <begin position="135"/>
        <end position="155"/>
    </location>
</feature>
<protein>
    <recommendedName>
        <fullName evidence="4">Polysaccharide biosynthesis protein</fullName>
    </recommendedName>
</protein>
<feature type="transmembrane region" description="Helical" evidence="1">
    <location>
        <begin position="77"/>
        <end position="97"/>
    </location>
</feature>
<feature type="transmembrane region" description="Helical" evidence="1">
    <location>
        <begin position="314"/>
        <end position="334"/>
    </location>
</feature>